<evidence type="ECO:0000313" key="4">
    <source>
        <dbReference type="Proteomes" id="UP000231990"/>
    </source>
</evidence>
<dbReference type="Proteomes" id="UP000231990">
    <property type="component" value="Unassembled WGS sequence"/>
</dbReference>
<protein>
    <recommendedName>
        <fullName evidence="5">DUF1564 domain-containing protein</fullName>
    </recommendedName>
</protein>
<dbReference type="Proteomes" id="UP000231962">
    <property type="component" value="Unassembled WGS sequence"/>
</dbReference>
<gene>
    <name evidence="1" type="ORF">CH360_01965</name>
    <name evidence="2" type="ORF">CH373_01965</name>
</gene>
<organism evidence="2 4">
    <name type="scientific">Leptospira perolatii</name>
    <dbReference type="NCBI Taxonomy" id="2023191"/>
    <lineage>
        <taxon>Bacteria</taxon>
        <taxon>Pseudomonadati</taxon>
        <taxon>Spirochaetota</taxon>
        <taxon>Spirochaetia</taxon>
        <taxon>Leptospirales</taxon>
        <taxon>Leptospiraceae</taxon>
        <taxon>Leptospira</taxon>
    </lineage>
</organism>
<name>A0A2M9ZRV9_9LEPT</name>
<evidence type="ECO:0000313" key="2">
    <source>
        <dbReference type="EMBL" id="PJZ74827.1"/>
    </source>
</evidence>
<dbReference type="RefSeq" id="WP_100712235.1">
    <property type="nucleotide sequence ID" value="NZ_NPDY01000001.1"/>
</dbReference>
<dbReference type="AlphaFoldDB" id="A0A2M9ZRV9"/>
<dbReference type="Pfam" id="PF07600">
    <property type="entry name" value="DUF1564"/>
    <property type="match status" value="1"/>
</dbReference>
<sequence length="147" mass="17083">MKLRLIQTNPIKNSKTKSLLAASSNSENGVCTLILPQRTHRRYKKHWDTSKSATKCLKELLETYSGSIDRIERLNSNPIFVRYQRAKTKTTWVRINFRPRQSDWIKLGNLARFHGVSRCFLFVYLLERFLTGDRPAGSLSIKQKRAA</sequence>
<evidence type="ECO:0000313" key="3">
    <source>
        <dbReference type="Proteomes" id="UP000231962"/>
    </source>
</evidence>
<dbReference type="EMBL" id="NPDY01000001">
    <property type="protein sequence ID" value="PJZ71293.1"/>
    <property type="molecule type" value="Genomic_DNA"/>
</dbReference>
<evidence type="ECO:0008006" key="5">
    <source>
        <dbReference type="Google" id="ProtNLM"/>
    </source>
</evidence>
<reference evidence="3 4" key="1">
    <citation type="submission" date="2017-07" db="EMBL/GenBank/DDBJ databases">
        <title>Leptospira spp. isolated from tropical soils.</title>
        <authorList>
            <person name="Thibeaux R."/>
            <person name="Iraola G."/>
            <person name="Ferres I."/>
            <person name="Bierque E."/>
            <person name="Girault D."/>
            <person name="Soupe-Gilbert M.-E."/>
            <person name="Picardeau M."/>
            <person name="Goarant C."/>
        </authorList>
    </citation>
    <scope>NUCLEOTIDE SEQUENCE [LARGE SCALE GENOMIC DNA]</scope>
    <source>
        <strain evidence="2 4">FH1-B-B1</strain>
        <strain evidence="1 3">FH1-B-C1</strain>
    </source>
</reference>
<comment type="caution">
    <text evidence="2">The sequence shown here is derived from an EMBL/GenBank/DDBJ whole genome shotgun (WGS) entry which is preliminary data.</text>
</comment>
<keyword evidence="3" id="KW-1185">Reference proteome</keyword>
<proteinExistence type="predicted"/>
<evidence type="ECO:0000313" key="1">
    <source>
        <dbReference type="EMBL" id="PJZ71293.1"/>
    </source>
</evidence>
<dbReference type="OrthoDB" id="336902at2"/>
<accession>A0A2M9ZRV9</accession>
<dbReference type="InterPro" id="IPR011458">
    <property type="entry name" value="DUF1564"/>
</dbReference>
<dbReference type="EMBL" id="NPDZ01000001">
    <property type="protein sequence ID" value="PJZ74827.1"/>
    <property type="molecule type" value="Genomic_DNA"/>
</dbReference>